<comment type="caution">
    <text evidence="1">The sequence shown here is derived from an EMBL/GenBank/DDBJ whole genome shotgun (WGS) entry which is preliminary data.</text>
</comment>
<name>A0AAJ0DPH4_9PEZI</name>
<dbReference type="AlphaFoldDB" id="A0AAJ0DPH4"/>
<proteinExistence type="predicted"/>
<protein>
    <submittedName>
        <fullName evidence="1">Uncharacterized protein</fullName>
    </submittedName>
</protein>
<sequence>MLLLGTEDIQSQTEMLTEFSHDSPDLSLVSPSRRLKSNCVFRIQSLHLATPCLFYSARPVKLDLTRYGDMSQFRFSQNSYKKHIIQTQRHATLGNPGY</sequence>
<reference evidence="1" key="1">
    <citation type="submission" date="2016-11" db="EMBL/GenBank/DDBJ databases">
        <title>The genome sequence of Colletotrichum cuscutae.</title>
        <authorList>
            <person name="Baroncelli R."/>
        </authorList>
    </citation>
    <scope>NUCLEOTIDE SEQUENCE</scope>
    <source>
        <strain evidence="1">IMI 304802</strain>
    </source>
</reference>
<dbReference type="Proteomes" id="UP001239213">
    <property type="component" value="Unassembled WGS sequence"/>
</dbReference>
<dbReference type="EMBL" id="MPDP01000013">
    <property type="protein sequence ID" value="KAK1496459.1"/>
    <property type="molecule type" value="Genomic_DNA"/>
</dbReference>
<accession>A0AAJ0DPH4</accession>
<organism evidence="1 2">
    <name type="scientific">Colletotrichum cuscutae</name>
    <dbReference type="NCBI Taxonomy" id="1209917"/>
    <lineage>
        <taxon>Eukaryota</taxon>
        <taxon>Fungi</taxon>
        <taxon>Dikarya</taxon>
        <taxon>Ascomycota</taxon>
        <taxon>Pezizomycotina</taxon>
        <taxon>Sordariomycetes</taxon>
        <taxon>Hypocreomycetidae</taxon>
        <taxon>Glomerellales</taxon>
        <taxon>Glomerellaceae</taxon>
        <taxon>Colletotrichum</taxon>
        <taxon>Colletotrichum acutatum species complex</taxon>
    </lineage>
</organism>
<evidence type="ECO:0000313" key="2">
    <source>
        <dbReference type="Proteomes" id="UP001239213"/>
    </source>
</evidence>
<evidence type="ECO:0000313" key="1">
    <source>
        <dbReference type="EMBL" id="KAK1496459.1"/>
    </source>
</evidence>
<gene>
    <name evidence="1" type="ORF">CCUS01_02806</name>
</gene>
<keyword evidence="2" id="KW-1185">Reference proteome</keyword>